<evidence type="ECO:0000313" key="2">
    <source>
        <dbReference type="EMBL" id="MED6255566.1"/>
    </source>
</evidence>
<dbReference type="Proteomes" id="UP001345963">
    <property type="component" value="Unassembled WGS sequence"/>
</dbReference>
<proteinExistence type="predicted"/>
<organism evidence="2 3">
    <name type="scientific">Ataeniobius toweri</name>
    <dbReference type="NCBI Taxonomy" id="208326"/>
    <lineage>
        <taxon>Eukaryota</taxon>
        <taxon>Metazoa</taxon>
        <taxon>Chordata</taxon>
        <taxon>Craniata</taxon>
        <taxon>Vertebrata</taxon>
        <taxon>Euteleostomi</taxon>
        <taxon>Actinopterygii</taxon>
        <taxon>Neopterygii</taxon>
        <taxon>Teleostei</taxon>
        <taxon>Neoteleostei</taxon>
        <taxon>Acanthomorphata</taxon>
        <taxon>Ovalentaria</taxon>
        <taxon>Atherinomorphae</taxon>
        <taxon>Cyprinodontiformes</taxon>
        <taxon>Goodeidae</taxon>
        <taxon>Ataeniobius</taxon>
    </lineage>
</organism>
<evidence type="ECO:0000313" key="3">
    <source>
        <dbReference type="Proteomes" id="UP001345963"/>
    </source>
</evidence>
<reference evidence="2 3" key="1">
    <citation type="submission" date="2021-07" db="EMBL/GenBank/DDBJ databases">
        <authorList>
            <person name="Palmer J.M."/>
        </authorList>
    </citation>
    <scope>NUCLEOTIDE SEQUENCE [LARGE SCALE GENOMIC DNA]</scope>
    <source>
        <strain evidence="2 3">AT_MEX2019</strain>
        <tissue evidence="2">Muscle</tissue>
    </source>
</reference>
<accession>A0ABU7BYK8</accession>
<evidence type="ECO:0000256" key="1">
    <source>
        <dbReference type="SAM" id="MobiDB-lite"/>
    </source>
</evidence>
<sequence>SDARSLSSSRIPCSFLSSVLLLVSPPPLGSSSRESVNSRGSSSGVSPLGNNLHQTV</sequence>
<feature type="compositionally biased region" description="Low complexity" evidence="1">
    <location>
        <begin position="27"/>
        <end position="46"/>
    </location>
</feature>
<comment type="caution">
    <text evidence="2">The sequence shown here is derived from an EMBL/GenBank/DDBJ whole genome shotgun (WGS) entry which is preliminary data.</text>
</comment>
<gene>
    <name evidence="2" type="ORF">ATANTOWER_011473</name>
</gene>
<protein>
    <submittedName>
        <fullName evidence="2">Uncharacterized protein</fullName>
    </submittedName>
</protein>
<dbReference type="EMBL" id="JAHUTI010071330">
    <property type="protein sequence ID" value="MED6255566.1"/>
    <property type="molecule type" value="Genomic_DNA"/>
</dbReference>
<feature type="region of interest" description="Disordered" evidence="1">
    <location>
        <begin position="27"/>
        <end position="56"/>
    </location>
</feature>
<feature type="non-terminal residue" evidence="2">
    <location>
        <position position="1"/>
    </location>
</feature>
<keyword evidence="3" id="KW-1185">Reference proteome</keyword>
<name>A0ABU7BYK8_9TELE</name>